<keyword evidence="3" id="KW-0312">Gluconeogenesis</keyword>
<dbReference type="InterPro" id="IPR029009">
    <property type="entry name" value="ASB_dom_sf"/>
</dbReference>
<feature type="non-terminal residue" evidence="11">
    <location>
        <position position="1"/>
    </location>
</feature>
<evidence type="ECO:0000256" key="4">
    <source>
        <dbReference type="ARBA" id="ARBA00022485"/>
    </source>
</evidence>
<sequence length="557" mass="62016">SIQKVNIQDVRSLETQQLKILNPNNSQIPKPVGRIMGSLKTLFKIGIGPSSSHTMGPNVAALTFKSQFFDATDFEVTLYGSLAQTGVGHKTDLAIKSQLGQHCTKINFVPEKRMIRHTNGMCFVAFKNGEKIGTKVWFSIGGGNLDEGSEKDMEQLIQTNTSSKEIHELQKQLNIQTPEITNKQAEFQYQFSNFYDHAVYCIQQNLTLPELVFQIENKQILQEYSVPQSELQKCCGKEWRNQTIKKHLIQHHLSEVWSTMKNAVESGLKKNEDIESTKEYSYPRNAQSVYNEYLRLTEIQERCKKQGRVQYYSQMESLLLRAFSLAASEQNASAGNVVTAPTCGASGIIPGVLYYYYIQMKKYKKDEDIENLMIEALAVGGVIGNVCRKNASISGAEAGCQAEVGVAQAMAAAAATWLEMRLQKELLQDLELTQEISIKQSLANIEFAARDSLKHNLGLTCDPINGLVIDPCIGRNAAAAIAAQASATIAATGKFDNNTTFDCVVTCMYMTGLEMHPHYKETAEGGLAKYHINYGYQNKFTSVAFQNQGNKDIEDLK</sequence>
<feature type="domain" description="Serine dehydratase-like alpha subunit" evidence="9">
    <location>
        <begin position="224"/>
        <end position="419"/>
    </location>
</feature>
<evidence type="ECO:0000313" key="11">
    <source>
        <dbReference type="EMBL" id="JAP92544.1"/>
    </source>
</evidence>
<dbReference type="InterPro" id="IPR005131">
    <property type="entry name" value="Ser_deHydtase_bsu"/>
</dbReference>
<proteinExistence type="predicted"/>
<evidence type="ECO:0000256" key="1">
    <source>
        <dbReference type="ARBA" id="ARBA00001966"/>
    </source>
</evidence>
<evidence type="ECO:0000259" key="9">
    <source>
        <dbReference type="Pfam" id="PF03313"/>
    </source>
</evidence>
<protein>
    <submittedName>
        <fullName evidence="11">L-serine dehydratase</fullName>
    </submittedName>
</protein>
<dbReference type="GO" id="GO:0046872">
    <property type="term" value="F:metal ion binding"/>
    <property type="evidence" value="ECO:0007669"/>
    <property type="project" value="UniProtKB-KW"/>
</dbReference>
<keyword evidence="5" id="KW-0479">Metal-binding</keyword>
<accession>A0A146K9C5</accession>
<dbReference type="GO" id="GO:0006094">
    <property type="term" value="P:gluconeogenesis"/>
    <property type="evidence" value="ECO:0007669"/>
    <property type="project" value="UniProtKB-KW"/>
</dbReference>
<keyword evidence="4" id="KW-0004">4Fe-4S</keyword>
<keyword evidence="7" id="KW-0411">Iron-sulfur</keyword>
<keyword evidence="6" id="KW-0408">Iron</keyword>
<feature type="domain" description="Serine dehydratase beta chain" evidence="10">
    <location>
        <begin position="39"/>
        <end position="96"/>
    </location>
</feature>
<dbReference type="SUPFAM" id="SSF143548">
    <property type="entry name" value="Serine metabolism enzymes domain"/>
    <property type="match status" value="1"/>
</dbReference>
<gene>
    <name evidence="11" type="ORF">TPC1_15477</name>
</gene>
<evidence type="ECO:0000256" key="5">
    <source>
        <dbReference type="ARBA" id="ARBA00022723"/>
    </source>
</evidence>
<evidence type="ECO:0000256" key="8">
    <source>
        <dbReference type="ARBA" id="ARBA00023239"/>
    </source>
</evidence>
<name>A0A146K9C5_9EUKA</name>
<dbReference type="InterPro" id="IPR051318">
    <property type="entry name" value="Fe-S_L-Ser"/>
</dbReference>
<evidence type="ECO:0000256" key="2">
    <source>
        <dbReference type="ARBA" id="ARBA00004742"/>
    </source>
</evidence>
<dbReference type="Pfam" id="PF03313">
    <property type="entry name" value="SDH_alpha"/>
    <property type="match status" value="2"/>
</dbReference>
<organism evidence="11">
    <name type="scientific">Trepomonas sp. PC1</name>
    <dbReference type="NCBI Taxonomy" id="1076344"/>
    <lineage>
        <taxon>Eukaryota</taxon>
        <taxon>Metamonada</taxon>
        <taxon>Diplomonadida</taxon>
        <taxon>Hexamitidae</taxon>
        <taxon>Hexamitinae</taxon>
        <taxon>Trepomonas</taxon>
    </lineage>
</organism>
<dbReference type="Pfam" id="PF03315">
    <property type="entry name" value="SDH_beta"/>
    <property type="match status" value="1"/>
</dbReference>
<comment type="pathway">
    <text evidence="2">Carbohydrate biosynthesis; gluconeogenesis.</text>
</comment>
<evidence type="ECO:0000256" key="6">
    <source>
        <dbReference type="ARBA" id="ARBA00023004"/>
    </source>
</evidence>
<dbReference type="EMBL" id="GDID01004062">
    <property type="protein sequence ID" value="JAP92544.1"/>
    <property type="molecule type" value="Transcribed_RNA"/>
</dbReference>
<evidence type="ECO:0000256" key="3">
    <source>
        <dbReference type="ARBA" id="ARBA00022432"/>
    </source>
</evidence>
<dbReference type="InterPro" id="IPR005130">
    <property type="entry name" value="Ser_deHydtase-like_asu"/>
</dbReference>
<evidence type="ECO:0000256" key="7">
    <source>
        <dbReference type="ARBA" id="ARBA00023014"/>
    </source>
</evidence>
<dbReference type="PANTHER" id="PTHR30182:SF1">
    <property type="entry name" value="L-SERINE DEHYDRATASE 1"/>
    <property type="match status" value="1"/>
</dbReference>
<feature type="domain" description="Serine dehydratase-like alpha subunit" evidence="9">
    <location>
        <begin position="440"/>
        <end position="528"/>
    </location>
</feature>
<keyword evidence="8" id="KW-0456">Lyase</keyword>
<evidence type="ECO:0000259" key="10">
    <source>
        <dbReference type="Pfam" id="PF03315"/>
    </source>
</evidence>
<dbReference type="GO" id="GO:0003941">
    <property type="term" value="F:L-serine ammonia-lyase activity"/>
    <property type="evidence" value="ECO:0007669"/>
    <property type="project" value="InterPro"/>
</dbReference>
<dbReference type="GO" id="GO:0051539">
    <property type="term" value="F:4 iron, 4 sulfur cluster binding"/>
    <property type="evidence" value="ECO:0007669"/>
    <property type="project" value="UniProtKB-KW"/>
</dbReference>
<comment type="cofactor">
    <cofactor evidence="1">
        <name>[4Fe-4S] cluster</name>
        <dbReference type="ChEBI" id="CHEBI:49883"/>
    </cofactor>
</comment>
<dbReference type="Gene3D" id="3.30.1330.90">
    <property type="entry name" value="D-3-phosphoglycerate dehydrogenase, domain 3"/>
    <property type="match status" value="1"/>
</dbReference>
<reference evidence="11" key="1">
    <citation type="submission" date="2015-07" db="EMBL/GenBank/DDBJ databases">
        <title>Adaptation to a free-living lifestyle via gene acquisitions in the diplomonad Trepomonas sp. PC1.</title>
        <authorList>
            <person name="Xu F."/>
            <person name="Jerlstrom-Hultqvist J."/>
            <person name="Kolisko M."/>
            <person name="Simpson A.G.B."/>
            <person name="Roger A.J."/>
            <person name="Svard S.G."/>
            <person name="Andersson J.O."/>
        </authorList>
    </citation>
    <scope>NUCLEOTIDE SEQUENCE</scope>
    <source>
        <strain evidence="11">PC1</strain>
    </source>
</reference>
<dbReference type="AlphaFoldDB" id="A0A146K9C5"/>
<dbReference type="PANTHER" id="PTHR30182">
    <property type="entry name" value="L-SERINE DEHYDRATASE"/>
    <property type="match status" value="1"/>
</dbReference>